<keyword evidence="3" id="KW-1185">Reference proteome</keyword>
<reference evidence="2 3" key="1">
    <citation type="submission" date="2024-09" db="EMBL/GenBank/DDBJ databases">
        <title>Rethinking Asexuality: The Enigmatic Case of Functional Sexual Genes in Lepraria (Stereocaulaceae).</title>
        <authorList>
            <person name="Doellman M."/>
            <person name="Sun Y."/>
            <person name="Barcenas-Pena A."/>
            <person name="Lumbsch H.T."/>
            <person name="Grewe F."/>
        </authorList>
    </citation>
    <scope>NUCLEOTIDE SEQUENCE [LARGE SCALE GENOMIC DNA]</scope>
    <source>
        <strain evidence="2 3">Grewe 0041</strain>
    </source>
</reference>
<accession>A0ABR4ATI9</accession>
<sequence>MIPPIIQPTRDRQNAGPMTENGTLSPDSALLAAVNGLRSDGSTVVYTSQPPMIRTVLLGLNESNSGALRPLESHGVSMRRQELGSAVAEEMPVGEERYELGSSSSL</sequence>
<gene>
    <name evidence="2" type="ORF">ABVK25_011061</name>
</gene>
<dbReference type="Proteomes" id="UP001590951">
    <property type="component" value="Unassembled WGS sequence"/>
</dbReference>
<proteinExistence type="predicted"/>
<evidence type="ECO:0000313" key="3">
    <source>
        <dbReference type="Proteomes" id="UP001590951"/>
    </source>
</evidence>
<organism evidence="2 3">
    <name type="scientific">Lepraria finkii</name>
    <dbReference type="NCBI Taxonomy" id="1340010"/>
    <lineage>
        <taxon>Eukaryota</taxon>
        <taxon>Fungi</taxon>
        <taxon>Dikarya</taxon>
        <taxon>Ascomycota</taxon>
        <taxon>Pezizomycotina</taxon>
        <taxon>Lecanoromycetes</taxon>
        <taxon>OSLEUM clade</taxon>
        <taxon>Lecanoromycetidae</taxon>
        <taxon>Lecanorales</taxon>
        <taxon>Lecanorineae</taxon>
        <taxon>Stereocaulaceae</taxon>
        <taxon>Lepraria</taxon>
    </lineage>
</organism>
<protein>
    <submittedName>
        <fullName evidence="2">Uncharacterized protein</fullName>
    </submittedName>
</protein>
<feature type="region of interest" description="Disordered" evidence="1">
    <location>
        <begin position="1"/>
        <end position="25"/>
    </location>
</feature>
<evidence type="ECO:0000256" key="1">
    <source>
        <dbReference type="SAM" id="MobiDB-lite"/>
    </source>
</evidence>
<dbReference type="EMBL" id="JBHFEH010000083">
    <property type="protein sequence ID" value="KAL2048076.1"/>
    <property type="molecule type" value="Genomic_DNA"/>
</dbReference>
<evidence type="ECO:0000313" key="2">
    <source>
        <dbReference type="EMBL" id="KAL2048076.1"/>
    </source>
</evidence>
<comment type="caution">
    <text evidence="2">The sequence shown here is derived from an EMBL/GenBank/DDBJ whole genome shotgun (WGS) entry which is preliminary data.</text>
</comment>
<name>A0ABR4ATI9_9LECA</name>